<dbReference type="AlphaFoldDB" id="A0A0L8J3A4"/>
<dbReference type="InterPro" id="IPR023214">
    <property type="entry name" value="HAD_sf"/>
</dbReference>
<feature type="domain" description="Peptidase M28" evidence="2">
    <location>
        <begin position="414"/>
        <end position="647"/>
    </location>
</feature>
<dbReference type="Proteomes" id="UP000037023">
    <property type="component" value="Unassembled WGS sequence"/>
</dbReference>
<sequence length="653" mass="70069">MAEHLASVVVLDIGNTLGSVRVSADQQDIESLTVYPYIPLILEELREKGARLGILSDRGTIPEERVNAALNRAGLLAHFDQQLILYGRKNSTLLFEQCAAAARNSGGNGRPRMLFVGEDATERSFARLAGFLVAPHPSLASAVLDQATTLHYLRIHVPEAAAEGNGTDWHSLLREQTLVPLYRSVRREAPSSAEVYAVADVATALKLDDLGFAVDRLGVEDEPLTTDLYLLRDDRQNDSGFGSPNGNAFDRFADNGSAHRVLASSPEGLFVAIPAGRSVESYHFDGALHGHNLKLQATPALLNGAANGVTRTAAAPPGAPREQDMLDAVDTQLTATERNLITDNITTAQMNGEVERYTGARPASETVTIRSRHIHHPDNAAAVRTLVADLISAGSGLLTVRTHSFVHEGRSYDNVEATLPGSGLDGVVLVSAHMDSTGARQPGYRSQVDPAPGADDDGSGVAGVLCAVRAMLALRAGVDSPRREIRFVFFNAEEHGLVGSFYYARDQKQLGTDIVAVLQMDMIGYDVQQPRAFELHAGFTPDTTVEARSVKLAELIAAAASQISPNLPAPQMYPGSGNGRDPAEERSDHYTLQLHGYTACLVSEDLFPGPGPLAPDMERNPNYHLPADRTINADYATDLARATTAAAWLTATR</sequence>
<accession>A0A0L8J3A4</accession>
<dbReference type="EMBL" id="LGUP01000410">
    <property type="protein sequence ID" value="KOG08222.1"/>
    <property type="molecule type" value="Genomic_DNA"/>
</dbReference>
<dbReference type="RefSeq" id="WP_033211072.1">
    <property type="nucleotide sequence ID" value="NZ_LGUP01000410.1"/>
</dbReference>
<dbReference type="SUPFAM" id="SSF53187">
    <property type="entry name" value="Zn-dependent exopeptidases"/>
    <property type="match status" value="1"/>
</dbReference>
<evidence type="ECO:0000259" key="2">
    <source>
        <dbReference type="Pfam" id="PF04389"/>
    </source>
</evidence>
<dbReference type="Pfam" id="PF04389">
    <property type="entry name" value="Peptidase_M28"/>
    <property type="match status" value="1"/>
</dbReference>
<evidence type="ECO:0000256" key="1">
    <source>
        <dbReference type="SAM" id="MobiDB-lite"/>
    </source>
</evidence>
<dbReference type="PANTHER" id="PTHR12147:SF26">
    <property type="entry name" value="PEPTIDASE M28 DOMAIN-CONTAINING PROTEIN"/>
    <property type="match status" value="1"/>
</dbReference>
<protein>
    <recommendedName>
        <fullName evidence="2">Peptidase M28 domain-containing protein</fullName>
    </recommendedName>
</protein>
<dbReference type="InterPro" id="IPR045175">
    <property type="entry name" value="M28_fam"/>
</dbReference>
<dbReference type="OrthoDB" id="3826977at2"/>
<dbReference type="SUPFAM" id="SSF56784">
    <property type="entry name" value="HAD-like"/>
    <property type="match status" value="1"/>
</dbReference>
<evidence type="ECO:0000313" key="4">
    <source>
        <dbReference type="Proteomes" id="UP000037023"/>
    </source>
</evidence>
<name>A0A0L8J3A4_STRVR</name>
<dbReference type="GO" id="GO:0006508">
    <property type="term" value="P:proteolysis"/>
    <property type="evidence" value="ECO:0007669"/>
    <property type="project" value="InterPro"/>
</dbReference>
<dbReference type="GO" id="GO:0008235">
    <property type="term" value="F:metalloexopeptidase activity"/>
    <property type="evidence" value="ECO:0007669"/>
    <property type="project" value="InterPro"/>
</dbReference>
<evidence type="ECO:0000313" key="3">
    <source>
        <dbReference type="EMBL" id="KOG08222.1"/>
    </source>
</evidence>
<comment type="caution">
    <text evidence="3">The sequence shown here is derived from an EMBL/GenBank/DDBJ whole genome shotgun (WGS) entry which is preliminary data.</text>
</comment>
<dbReference type="Gene3D" id="3.40.50.1000">
    <property type="entry name" value="HAD superfamily/HAD-like"/>
    <property type="match status" value="1"/>
</dbReference>
<dbReference type="PATRIC" id="fig|1938.6.peg.8463"/>
<dbReference type="InterPro" id="IPR007484">
    <property type="entry name" value="Peptidase_M28"/>
</dbReference>
<feature type="region of interest" description="Disordered" evidence="1">
    <location>
        <begin position="567"/>
        <end position="586"/>
    </location>
</feature>
<gene>
    <name evidence="3" type="ORF">ADK34_39320</name>
</gene>
<dbReference type="PANTHER" id="PTHR12147">
    <property type="entry name" value="METALLOPEPTIDASE M28 FAMILY MEMBER"/>
    <property type="match status" value="1"/>
</dbReference>
<reference evidence="3 4" key="1">
    <citation type="submission" date="2015-06" db="EMBL/GenBank/DDBJ databases">
        <authorList>
            <person name="Hoefler B.C."/>
            <person name="Straight P.D."/>
        </authorList>
    </citation>
    <scope>NUCLEOTIDE SEQUENCE [LARGE SCALE GENOMIC DNA]</scope>
    <source>
        <strain evidence="3 4">NRRL 3427</strain>
    </source>
</reference>
<dbReference type="InterPro" id="IPR036412">
    <property type="entry name" value="HAD-like_sf"/>
</dbReference>
<proteinExistence type="predicted"/>
<dbReference type="Gene3D" id="3.40.630.10">
    <property type="entry name" value="Zn peptidases"/>
    <property type="match status" value="1"/>
</dbReference>
<organism evidence="3 4">
    <name type="scientific">Streptomyces viridochromogenes</name>
    <dbReference type="NCBI Taxonomy" id="1938"/>
    <lineage>
        <taxon>Bacteria</taxon>
        <taxon>Bacillati</taxon>
        <taxon>Actinomycetota</taxon>
        <taxon>Actinomycetes</taxon>
        <taxon>Kitasatosporales</taxon>
        <taxon>Streptomycetaceae</taxon>
        <taxon>Streptomyces</taxon>
    </lineage>
</organism>